<dbReference type="AlphaFoldDB" id="A0A1N6P7B6"/>
<keyword evidence="12" id="KW-1185">Reference proteome</keyword>
<dbReference type="InterPro" id="IPR029099">
    <property type="entry name" value="Pribosyltran_N"/>
</dbReference>
<dbReference type="GO" id="GO:0016301">
    <property type="term" value="F:kinase activity"/>
    <property type="evidence" value="ECO:0007669"/>
    <property type="project" value="UniProtKB-KW"/>
</dbReference>
<evidence type="ECO:0000256" key="8">
    <source>
        <dbReference type="RuleBase" id="RU004324"/>
    </source>
</evidence>
<dbReference type="InterPro" id="IPR029057">
    <property type="entry name" value="PRTase-like"/>
</dbReference>
<evidence type="ECO:0000313" key="12">
    <source>
        <dbReference type="Proteomes" id="UP000186400"/>
    </source>
</evidence>
<dbReference type="SUPFAM" id="SSF53271">
    <property type="entry name" value="PRTase-like"/>
    <property type="match status" value="2"/>
</dbReference>
<evidence type="ECO:0000256" key="6">
    <source>
        <dbReference type="ARBA" id="ARBA00022840"/>
    </source>
</evidence>
<dbReference type="PANTHER" id="PTHR10210">
    <property type="entry name" value="RIBOSE-PHOSPHATE DIPHOSPHOKINASE FAMILY MEMBER"/>
    <property type="match status" value="1"/>
</dbReference>
<dbReference type="GO" id="GO:0006015">
    <property type="term" value="P:5-phosphoribose 1-diphosphate biosynthetic process"/>
    <property type="evidence" value="ECO:0007669"/>
    <property type="project" value="TreeGrafter"/>
</dbReference>
<dbReference type="EC" id="2.7.6.1" evidence="1"/>
<dbReference type="RefSeq" id="WP_076487705.1">
    <property type="nucleotide sequence ID" value="NZ_FTMS01000002.1"/>
</dbReference>
<keyword evidence="2" id="KW-0808">Transferase</keyword>
<dbReference type="GO" id="GO:0005524">
    <property type="term" value="F:ATP binding"/>
    <property type="evidence" value="ECO:0007669"/>
    <property type="project" value="UniProtKB-KW"/>
</dbReference>
<evidence type="ECO:0000313" key="11">
    <source>
        <dbReference type="EMBL" id="SIQ00215.1"/>
    </source>
</evidence>
<evidence type="ECO:0000256" key="3">
    <source>
        <dbReference type="ARBA" id="ARBA00022727"/>
    </source>
</evidence>
<dbReference type="GO" id="GO:0000287">
    <property type="term" value="F:magnesium ion binding"/>
    <property type="evidence" value="ECO:0007669"/>
    <property type="project" value="InterPro"/>
</dbReference>
<keyword evidence="6" id="KW-0067">ATP-binding</keyword>
<dbReference type="OrthoDB" id="9777067at2"/>
<feature type="domain" description="Ribose-phosphate pyrophosphokinase N-terminal" evidence="10">
    <location>
        <begin position="6"/>
        <end position="135"/>
    </location>
</feature>
<keyword evidence="3 8" id="KW-0545">Nucleotide biosynthesis</keyword>
<sequence length="367" mass="41578">MRGELVIFATRSMEDYADRVAYEMQTFPDFYGKGYSKRVRGELRTITFADGEMEVEVHTSIRGKDVVLFASAGRNSGGYSVEQNKMEMYHAIDAIRRAQPSRITLFEPFCTSSRSDRTTRRNSVGFWIHYKTLASLGVDHIITYQLHSDKSKTVVDPCICAIDDVPGSPLLKEYITDNYIRKMDVLNGTVKDDWLFCSVDAGGESVARKFARAFGTRLMIAHKQRNYDKTNSVESINILTDTPIEGKEVWIVDDMIDTGGSIFNLVQELKHRGVQTVNIAVVHPVFSDPATERLQDLHDRGMLDRVVVTDSVDVPVEMQGAMPFLEVVSSARLSAEIIMHLHEEQSLSPFFDTFDPRHYLSNLKLFL</sequence>
<dbReference type="Gene3D" id="3.40.50.2020">
    <property type="match status" value="2"/>
</dbReference>
<evidence type="ECO:0000256" key="7">
    <source>
        <dbReference type="ARBA" id="ARBA00049535"/>
    </source>
</evidence>
<dbReference type="STRING" id="159291.SAMN05920897_102164"/>
<evidence type="ECO:0000256" key="2">
    <source>
        <dbReference type="ARBA" id="ARBA00022679"/>
    </source>
</evidence>
<dbReference type="PANTHER" id="PTHR10210:SF32">
    <property type="entry name" value="RIBOSE-PHOSPHATE PYROPHOSPHOKINASE 2"/>
    <property type="match status" value="1"/>
</dbReference>
<proteinExistence type="inferred from homology"/>
<organism evidence="11 12">
    <name type="scientific">Alkalispirochaeta americana</name>
    <dbReference type="NCBI Taxonomy" id="159291"/>
    <lineage>
        <taxon>Bacteria</taxon>
        <taxon>Pseudomonadati</taxon>
        <taxon>Spirochaetota</taxon>
        <taxon>Spirochaetia</taxon>
        <taxon>Spirochaetales</taxon>
        <taxon>Spirochaetaceae</taxon>
        <taxon>Alkalispirochaeta</taxon>
    </lineage>
</organism>
<evidence type="ECO:0000256" key="1">
    <source>
        <dbReference type="ARBA" id="ARBA00013247"/>
    </source>
</evidence>
<dbReference type="InterPro" id="IPR005946">
    <property type="entry name" value="Rib-P_diPkinase"/>
</dbReference>
<evidence type="ECO:0000256" key="5">
    <source>
        <dbReference type="ARBA" id="ARBA00022777"/>
    </source>
</evidence>
<dbReference type="GO" id="GO:0002189">
    <property type="term" value="C:ribose phosphate diphosphokinase complex"/>
    <property type="evidence" value="ECO:0007669"/>
    <property type="project" value="TreeGrafter"/>
</dbReference>
<dbReference type="CDD" id="cd06223">
    <property type="entry name" value="PRTases_typeI"/>
    <property type="match status" value="1"/>
</dbReference>
<keyword evidence="4" id="KW-0547">Nucleotide-binding</keyword>
<dbReference type="Proteomes" id="UP000186400">
    <property type="component" value="Unassembled WGS sequence"/>
</dbReference>
<protein>
    <recommendedName>
        <fullName evidence="1">ribose-phosphate diphosphokinase</fullName>
        <ecNumber evidence="1">2.7.6.1</ecNumber>
    </recommendedName>
</protein>
<feature type="domain" description="Phosphoribosyltransferase" evidence="9">
    <location>
        <begin position="197"/>
        <end position="304"/>
    </location>
</feature>
<evidence type="ECO:0000259" key="9">
    <source>
        <dbReference type="Pfam" id="PF00156"/>
    </source>
</evidence>
<gene>
    <name evidence="11" type="ORF">SAMN05920897_102164</name>
</gene>
<keyword evidence="5 11" id="KW-0418">Kinase</keyword>
<dbReference type="GO" id="GO:0006164">
    <property type="term" value="P:purine nucleotide biosynthetic process"/>
    <property type="evidence" value="ECO:0007669"/>
    <property type="project" value="TreeGrafter"/>
</dbReference>
<dbReference type="InterPro" id="IPR000836">
    <property type="entry name" value="PRTase_dom"/>
</dbReference>
<comment type="similarity">
    <text evidence="8">Belongs to the ribose-phosphate pyrophosphokinase family.</text>
</comment>
<dbReference type="Pfam" id="PF00156">
    <property type="entry name" value="Pribosyltran"/>
    <property type="match status" value="1"/>
</dbReference>
<dbReference type="SMART" id="SM01400">
    <property type="entry name" value="Pribosyltran_N"/>
    <property type="match status" value="1"/>
</dbReference>
<accession>A0A1N6P7B6</accession>
<reference evidence="11 12" key="1">
    <citation type="submission" date="2017-01" db="EMBL/GenBank/DDBJ databases">
        <authorList>
            <person name="Mah S.A."/>
            <person name="Swanson W.J."/>
            <person name="Moy G.W."/>
            <person name="Vacquier V.D."/>
        </authorList>
    </citation>
    <scope>NUCLEOTIDE SEQUENCE [LARGE SCALE GENOMIC DNA]</scope>
    <source>
        <strain evidence="11 12">ASpG1</strain>
    </source>
</reference>
<dbReference type="Pfam" id="PF13793">
    <property type="entry name" value="Pribosyltran_N"/>
    <property type="match status" value="1"/>
</dbReference>
<dbReference type="NCBIfam" id="TIGR01251">
    <property type="entry name" value="ribP_PPkin"/>
    <property type="match status" value="1"/>
</dbReference>
<comment type="catalytic activity">
    <reaction evidence="7">
        <text>D-ribose 5-phosphate + ATP = 5-phospho-alpha-D-ribose 1-diphosphate + AMP + H(+)</text>
        <dbReference type="Rhea" id="RHEA:15609"/>
        <dbReference type="ChEBI" id="CHEBI:15378"/>
        <dbReference type="ChEBI" id="CHEBI:30616"/>
        <dbReference type="ChEBI" id="CHEBI:58017"/>
        <dbReference type="ChEBI" id="CHEBI:78346"/>
        <dbReference type="ChEBI" id="CHEBI:456215"/>
        <dbReference type="EC" id="2.7.6.1"/>
    </reaction>
</comment>
<dbReference type="GO" id="GO:0004749">
    <property type="term" value="F:ribose phosphate diphosphokinase activity"/>
    <property type="evidence" value="ECO:0007669"/>
    <property type="project" value="UniProtKB-EC"/>
</dbReference>
<name>A0A1N6P7B6_9SPIO</name>
<dbReference type="GO" id="GO:0005737">
    <property type="term" value="C:cytoplasm"/>
    <property type="evidence" value="ECO:0007669"/>
    <property type="project" value="TreeGrafter"/>
</dbReference>
<dbReference type="EMBL" id="FTMS01000002">
    <property type="protein sequence ID" value="SIQ00215.1"/>
    <property type="molecule type" value="Genomic_DNA"/>
</dbReference>
<evidence type="ECO:0000259" key="10">
    <source>
        <dbReference type="Pfam" id="PF13793"/>
    </source>
</evidence>
<evidence type="ECO:0000256" key="4">
    <source>
        <dbReference type="ARBA" id="ARBA00022741"/>
    </source>
</evidence>